<evidence type="ECO:0000256" key="1">
    <source>
        <dbReference type="ARBA" id="ARBA00022516"/>
    </source>
</evidence>
<evidence type="ECO:0000256" key="7">
    <source>
        <dbReference type="HAMAP-Rule" id="MF_00523"/>
    </source>
</evidence>
<dbReference type="Pfam" id="PF00132">
    <property type="entry name" value="Hexapep"/>
    <property type="match status" value="1"/>
</dbReference>
<comment type="pathway">
    <text evidence="7">Bacterial outer membrane biogenesis; LPS lipid A biosynthesis.</text>
</comment>
<comment type="similarity">
    <text evidence="7">Belongs to the transferase hexapeptide repeat family. LpxD subfamily.</text>
</comment>
<dbReference type="PANTHER" id="PTHR43378:SF2">
    <property type="entry name" value="UDP-3-O-ACYLGLUCOSAMINE N-ACYLTRANSFERASE 1, MITOCHONDRIAL-RELATED"/>
    <property type="match status" value="1"/>
</dbReference>
<dbReference type="AlphaFoldDB" id="A0A939KCS8"/>
<dbReference type="RefSeq" id="WP_207574471.1">
    <property type="nucleotide sequence ID" value="NZ_JAFNME010000005.1"/>
</dbReference>
<evidence type="ECO:0000259" key="10">
    <source>
        <dbReference type="Pfam" id="PF25087"/>
    </source>
</evidence>
<evidence type="ECO:0000256" key="4">
    <source>
        <dbReference type="ARBA" id="ARBA00022737"/>
    </source>
</evidence>
<keyword evidence="8" id="KW-0175">Coiled coil</keyword>
<keyword evidence="2 7" id="KW-0441">Lipid A biosynthesis</keyword>
<reference evidence="11" key="1">
    <citation type="submission" date="2021-03" db="EMBL/GenBank/DDBJ databases">
        <title>Comamonas denitrificans.</title>
        <authorList>
            <person name="Finster K."/>
        </authorList>
    </citation>
    <scope>NUCLEOTIDE SEQUENCE</scope>
    <source>
        <strain evidence="11">MM2021_4</strain>
    </source>
</reference>
<feature type="domain" description="UDP-3-O-[3-hydroxymyristoyl] glucosamine N-acyltransferase non-repeat region" evidence="9">
    <location>
        <begin position="24"/>
        <end position="91"/>
    </location>
</feature>
<dbReference type="InterPro" id="IPR020573">
    <property type="entry name" value="UDP_GlcNAc_AcTrfase_non-rep"/>
</dbReference>
<keyword evidence="6 7" id="KW-0012">Acyltransferase</keyword>
<dbReference type="HAMAP" id="MF_00523">
    <property type="entry name" value="LpxD"/>
    <property type="match status" value="1"/>
</dbReference>
<dbReference type="NCBIfam" id="NF002060">
    <property type="entry name" value="PRK00892.1"/>
    <property type="match status" value="1"/>
</dbReference>
<gene>
    <name evidence="7 11" type="primary">lpxD</name>
    <name evidence="11" type="ORF">J1777_03610</name>
</gene>
<dbReference type="GO" id="GO:0103118">
    <property type="term" value="F:UDP-3-O-[(3R)-3-hydroxyacyl]-glucosamine N-acyltransferase activity"/>
    <property type="evidence" value="ECO:0007669"/>
    <property type="project" value="UniProtKB-EC"/>
</dbReference>
<dbReference type="GO" id="GO:0016020">
    <property type="term" value="C:membrane"/>
    <property type="evidence" value="ECO:0007669"/>
    <property type="project" value="GOC"/>
</dbReference>
<evidence type="ECO:0000259" key="9">
    <source>
        <dbReference type="Pfam" id="PF04613"/>
    </source>
</evidence>
<keyword evidence="12" id="KW-1185">Reference proteome</keyword>
<comment type="subunit">
    <text evidence="7">Homotrimer.</text>
</comment>
<dbReference type="NCBIfam" id="TIGR01853">
    <property type="entry name" value="lipid_A_lpxD"/>
    <property type="match status" value="1"/>
</dbReference>
<evidence type="ECO:0000256" key="2">
    <source>
        <dbReference type="ARBA" id="ARBA00022556"/>
    </source>
</evidence>
<dbReference type="SUPFAM" id="SSF51161">
    <property type="entry name" value="Trimeric LpxA-like enzymes"/>
    <property type="match status" value="1"/>
</dbReference>
<organism evidence="11 12">
    <name type="scientific">Comamonas denitrificans</name>
    <dbReference type="NCBI Taxonomy" id="117506"/>
    <lineage>
        <taxon>Bacteria</taxon>
        <taxon>Pseudomonadati</taxon>
        <taxon>Pseudomonadota</taxon>
        <taxon>Betaproteobacteria</taxon>
        <taxon>Burkholderiales</taxon>
        <taxon>Comamonadaceae</taxon>
        <taxon>Comamonas</taxon>
    </lineage>
</organism>
<dbReference type="CDD" id="cd03352">
    <property type="entry name" value="LbH_LpxD"/>
    <property type="match status" value="1"/>
</dbReference>
<dbReference type="GO" id="GO:0016410">
    <property type="term" value="F:N-acyltransferase activity"/>
    <property type="evidence" value="ECO:0007669"/>
    <property type="project" value="InterPro"/>
</dbReference>
<keyword evidence="5 7" id="KW-0443">Lipid metabolism</keyword>
<proteinExistence type="inferred from homology"/>
<dbReference type="Pfam" id="PF25087">
    <property type="entry name" value="GMPPB_C"/>
    <property type="match status" value="1"/>
</dbReference>
<feature type="coiled-coil region" evidence="8">
    <location>
        <begin position="302"/>
        <end position="329"/>
    </location>
</feature>
<comment type="catalytic activity">
    <reaction evidence="7">
        <text>a UDP-3-O-[(3R)-3-hydroxyacyl]-alpha-D-glucosamine + a (3R)-hydroxyacyl-[ACP] = a UDP-2-N,3-O-bis[(3R)-3-hydroxyacyl]-alpha-D-glucosamine + holo-[ACP] + H(+)</text>
        <dbReference type="Rhea" id="RHEA:53836"/>
        <dbReference type="Rhea" id="RHEA-COMP:9685"/>
        <dbReference type="Rhea" id="RHEA-COMP:9945"/>
        <dbReference type="ChEBI" id="CHEBI:15378"/>
        <dbReference type="ChEBI" id="CHEBI:64479"/>
        <dbReference type="ChEBI" id="CHEBI:78827"/>
        <dbReference type="ChEBI" id="CHEBI:137740"/>
        <dbReference type="ChEBI" id="CHEBI:137748"/>
        <dbReference type="EC" id="2.3.1.191"/>
    </reaction>
</comment>
<keyword evidence="3 7" id="KW-0808">Transferase</keyword>
<dbReference type="Gene3D" id="1.20.5.170">
    <property type="match status" value="1"/>
</dbReference>
<dbReference type="InterPro" id="IPR056729">
    <property type="entry name" value="GMPPB_C"/>
</dbReference>
<evidence type="ECO:0000256" key="6">
    <source>
        <dbReference type="ARBA" id="ARBA00023315"/>
    </source>
</evidence>
<dbReference type="PROSITE" id="PS00101">
    <property type="entry name" value="HEXAPEP_TRANSFERASES"/>
    <property type="match status" value="1"/>
</dbReference>
<evidence type="ECO:0000256" key="8">
    <source>
        <dbReference type="SAM" id="Coils"/>
    </source>
</evidence>
<accession>A0A939KCS8</accession>
<dbReference type="InterPro" id="IPR007691">
    <property type="entry name" value="LpxD"/>
</dbReference>
<feature type="active site" description="Proton acceptor" evidence="7">
    <location>
        <position position="225"/>
    </location>
</feature>
<dbReference type="InterPro" id="IPR001451">
    <property type="entry name" value="Hexapep"/>
</dbReference>
<dbReference type="Gene3D" id="2.160.10.10">
    <property type="entry name" value="Hexapeptide repeat proteins"/>
    <property type="match status" value="1"/>
</dbReference>
<evidence type="ECO:0000256" key="3">
    <source>
        <dbReference type="ARBA" id="ARBA00022679"/>
    </source>
</evidence>
<dbReference type="InterPro" id="IPR011004">
    <property type="entry name" value="Trimer_LpxA-like_sf"/>
</dbReference>
<dbReference type="GO" id="GO:0009245">
    <property type="term" value="P:lipid A biosynthetic process"/>
    <property type="evidence" value="ECO:0007669"/>
    <property type="project" value="UniProtKB-UniRule"/>
</dbReference>
<comment type="caution">
    <text evidence="11">The sequence shown here is derived from an EMBL/GenBank/DDBJ whole genome shotgun (WGS) entry which is preliminary data.</text>
</comment>
<dbReference type="Proteomes" id="UP000664731">
    <property type="component" value="Unassembled WGS sequence"/>
</dbReference>
<feature type="domain" description="Mannose-1-phosphate guanyltransferase C-terminal" evidence="10">
    <location>
        <begin position="104"/>
        <end position="203"/>
    </location>
</feature>
<evidence type="ECO:0000313" key="12">
    <source>
        <dbReference type="Proteomes" id="UP000664731"/>
    </source>
</evidence>
<keyword evidence="4 7" id="KW-0677">Repeat</keyword>
<dbReference type="PANTHER" id="PTHR43378">
    <property type="entry name" value="UDP-3-O-ACYLGLUCOSAMINE N-ACYLTRANSFERASE"/>
    <property type="match status" value="1"/>
</dbReference>
<comment type="function">
    <text evidence="7">Catalyzes the N-acylation of UDP-3-O-acylglucosamine using 3-hydroxyacyl-ACP as the acyl donor. Is involved in the biosynthesis of lipid A, a phosphorylated glycolipid that anchors the lipopolysaccharide to the outer membrane of the cell.</text>
</comment>
<keyword evidence="1 7" id="KW-0444">Lipid biosynthesis</keyword>
<name>A0A939KCS8_9BURK</name>
<protein>
    <recommendedName>
        <fullName evidence="7">UDP-3-O-acylglucosamine N-acyltransferase</fullName>
        <ecNumber evidence="7">2.3.1.191</ecNumber>
    </recommendedName>
</protein>
<dbReference type="InterPro" id="IPR018357">
    <property type="entry name" value="Hexapep_transf_CS"/>
</dbReference>
<dbReference type="Pfam" id="PF04613">
    <property type="entry name" value="LpxD"/>
    <property type="match status" value="1"/>
</dbReference>
<sequence length="330" mass="34545">MGLQLGQIVAALGGCLEGGDPQTPITRIAPLESADAHSISFLHNPRYAAQLAQTQAACVIVAPAMREAALAHGACITTPDPYAYFARLTQLWQAQQPPAWPQGVHPTAVVHPEALVDPSASVGPHCTIERGAVVGAQTVLRARVHIGQGCTIGERCILHPGVVIGADGFGFAKQNGQWQKIEQLGAVVIGDDVEIGANTCIDRGALDDTVIADGVKIDNLVQIAHNVKIGAHTVIAGNTGIAGSAKIGAHCSIGGAANILGHLQIADGTSISPTSMVTRSIHKPDLYTGIFPIQTNAEWEKNAASLKQLSQLRERIKKLEKALNALTEDK</sequence>
<evidence type="ECO:0000313" key="11">
    <source>
        <dbReference type="EMBL" id="MBO1248926.1"/>
    </source>
</evidence>
<dbReference type="EC" id="2.3.1.191" evidence="7"/>
<dbReference type="EMBL" id="JAFNME010000005">
    <property type="protein sequence ID" value="MBO1248926.1"/>
    <property type="molecule type" value="Genomic_DNA"/>
</dbReference>
<evidence type="ECO:0000256" key="5">
    <source>
        <dbReference type="ARBA" id="ARBA00023098"/>
    </source>
</evidence>
<dbReference type="Gene3D" id="3.40.1390.10">
    <property type="entry name" value="MurE/MurF, N-terminal domain"/>
    <property type="match status" value="1"/>
</dbReference>